<dbReference type="SUPFAM" id="SSF52540">
    <property type="entry name" value="P-loop containing nucleoside triphosphate hydrolases"/>
    <property type="match status" value="1"/>
</dbReference>
<accession>A0A8X7NPY4</accession>
<feature type="compositionally biased region" description="Low complexity" evidence="2">
    <location>
        <begin position="853"/>
        <end position="862"/>
    </location>
</feature>
<feature type="compositionally biased region" description="Polar residues" evidence="2">
    <location>
        <begin position="887"/>
        <end position="908"/>
    </location>
</feature>
<protein>
    <recommendedName>
        <fullName evidence="5">Kinesin motor domain-containing protein</fullName>
    </recommendedName>
</protein>
<feature type="region of interest" description="Disordered" evidence="2">
    <location>
        <begin position="850"/>
        <end position="934"/>
    </location>
</feature>
<evidence type="ECO:0000256" key="2">
    <source>
        <dbReference type="SAM" id="MobiDB-lite"/>
    </source>
</evidence>
<dbReference type="AlphaFoldDB" id="A0A8X7NPY4"/>
<evidence type="ECO:0008006" key="5">
    <source>
        <dbReference type="Google" id="ProtNLM"/>
    </source>
</evidence>
<dbReference type="OrthoDB" id="4089164at2759"/>
<feature type="compositionally biased region" description="Basic and acidic residues" evidence="2">
    <location>
        <begin position="863"/>
        <end position="885"/>
    </location>
</feature>
<feature type="coiled-coil region" evidence="1">
    <location>
        <begin position="619"/>
        <end position="776"/>
    </location>
</feature>
<dbReference type="Proteomes" id="UP000590412">
    <property type="component" value="Unassembled WGS sequence"/>
</dbReference>
<sequence length="934" mass="106018">MSVPLYLKIKGPQSGDQHYDPRFAVISEKSIEFNDSKYDFEQIYQPSETQYPDLVNSHNSCIVLMGPTGGGKTTMMRQLVNAKLKSFDSEPVFVSSFEIANNKFLIDLLDNNPAKVPFSLLNNFENKLKRRKASSEMIKEIFKQRSSKATEFNPNSSRSCLVITFFYHNFRTTFVDLMGNEKNSKLSSNIFANTNMSSITQQMVNKQKDIRSHNVVTNYIFKNRDLKVVLNLDPNGDVSLIKSTLTNIAEIVKTFKLSTTAVEKSSRVPSYTLPTVSSIKGSPPKVAKKVGSVRLTQPVRPTRVVDRKYAIRKPPVPTRGPSKEAKIIESLKKDQIISRQKYAESIADIKTEIGCFKQETNQMVNSYQNLRSRLDLLAQVNADKQEMIAAIQEENSKLVQELNQVKQEEADYVQVISTHKEEADRHQVDLTNLQKELEVSKNALSELKSLKTNLENEVELSKEEGRKLIERVRMLNFELDENKKLLASNSFDMTQLREEIDSQKSLSVQKESQVIELQNTKDELVKRNEVLERELRDSKLSLEEATLGNNEVSNEVSKLSALIVEKDAEIERLHQVEQEVSQLKETHQFESESAASQLSKMKADISAKQIKIDYLHTTETNLTQQVHQLQDEKKVLEGKVNELKLANEELQKQIASAVDTNNGRAGELESELSETKNQLKALSQKLEKESSLNSQLRFDLEAAIAKQQTLEFDLANAESSLSKESNEKEDLTNKLASKTQQLKTKIEAATQLEMELNDSKEQYKQLHERFARKQEHYKNKISDLKKSHELVIAEKDAEIKKLRSSPTKLGLSDDYNGHLFSERSSPFGFNPNEIYNDSVVESTINLNQADQTNVNNSNNHNNENNENKSSEKKSPKKSYKLEKQKSRSSTPNKHTPTKNVLQPSNQFNSVPLSSSKIKKKSGSNKSSPLKSIKA</sequence>
<evidence type="ECO:0000256" key="1">
    <source>
        <dbReference type="SAM" id="Coils"/>
    </source>
</evidence>
<feature type="coiled-coil region" evidence="1">
    <location>
        <begin position="377"/>
        <end position="471"/>
    </location>
</feature>
<proteinExistence type="predicted"/>
<comment type="caution">
    <text evidence="3">The sequence shown here is derived from an EMBL/GenBank/DDBJ whole genome shotgun (WGS) entry which is preliminary data.</text>
</comment>
<feature type="compositionally biased region" description="Low complexity" evidence="2">
    <location>
        <begin position="923"/>
        <end position="934"/>
    </location>
</feature>
<organism evidence="3 4">
    <name type="scientific">Candida parapsilosis</name>
    <name type="common">Yeast</name>
    <dbReference type="NCBI Taxonomy" id="5480"/>
    <lineage>
        <taxon>Eukaryota</taxon>
        <taxon>Fungi</taxon>
        <taxon>Dikarya</taxon>
        <taxon>Ascomycota</taxon>
        <taxon>Saccharomycotina</taxon>
        <taxon>Pichiomycetes</taxon>
        <taxon>Debaryomycetaceae</taxon>
        <taxon>Candida/Lodderomyces clade</taxon>
        <taxon>Candida</taxon>
    </lineage>
</organism>
<reference evidence="3" key="1">
    <citation type="submission" date="2020-03" db="EMBL/GenBank/DDBJ databases">
        <title>FDA dAtabase for Regulatory Grade micrObial Sequences (FDA-ARGOS): Supporting development and validation of Infectious Disease Dx tests.</title>
        <authorList>
            <person name="Campos J."/>
            <person name="Goldberg B."/>
            <person name="Tallon L."/>
            <person name="Sadzewicz L."/>
            <person name="Vavikolanu K."/>
            <person name="Mehta A."/>
            <person name="Aluvathingal J."/>
            <person name="Nadendla S."/>
            <person name="Nandy P."/>
            <person name="Geyer C."/>
            <person name="Yan Y."/>
            <person name="Sichtig H."/>
        </authorList>
    </citation>
    <scope>NUCLEOTIDE SEQUENCE [LARGE SCALE GENOMIC DNA]</scope>
    <source>
        <strain evidence="3">FDAARGOS_652</strain>
    </source>
</reference>
<dbReference type="EMBL" id="JABWAB010000001">
    <property type="protein sequence ID" value="KAF6058897.1"/>
    <property type="molecule type" value="Genomic_DNA"/>
</dbReference>
<gene>
    <name evidence="3" type="ORF">FOB60_000479</name>
</gene>
<evidence type="ECO:0000313" key="4">
    <source>
        <dbReference type="Proteomes" id="UP000590412"/>
    </source>
</evidence>
<name>A0A8X7NPY4_CANPA</name>
<dbReference type="Gene3D" id="3.40.50.300">
    <property type="entry name" value="P-loop containing nucleotide triphosphate hydrolases"/>
    <property type="match status" value="1"/>
</dbReference>
<dbReference type="InterPro" id="IPR027417">
    <property type="entry name" value="P-loop_NTPase"/>
</dbReference>
<feature type="coiled-coil region" evidence="1">
    <location>
        <begin position="514"/>
        <end position="593"/>
    </location>
</feature>
<keyword evidence="1" id="KW-0175">Coiled coil</keyword>
<evidence type="ECO:0000313" key="3">
    <source>
        <dbReference type="EMBL" id="KAF6058897.1"/>
    </source>
</evidence>